<organism evidence="9 10">
    <name type="scientific">Puniceispirillum marinum (strain IMCC1322)</name>
    <dbReference type="NCBI Taxonomy" id="488538"/>
    <lineage>
        <taxon>Bacteria</taxon>
        <taxon>Pseudomonadati</taxon>
        <taxon>Pseudomonadota</taxon>
        <taxon>Alphaproteobacteria</taxon>
        <taxon>Candidatus Puniceispirillales</taxon>
        <taxon>Candidatus Puniceispirillaceae</taxon>
        <taxon>Candidatus Puniceispirillum</taxon>
    </lineage>
</organism>
<gene>
    <name evidence="9" type="ordered locus">SAR116_0955</name>
</gene>
<protein>
    <recommendedName>
        <fullName evidence="3">Protein PsiE</fullName>
    </recommendedName>
</protein>
<proteinExistence type="inferred from homology"/>
<dbReference type="STRING" id="488538.SAR116_0955"/>
<keyword evidence="5 8" id="KW-0812">Transmembrane</keyword>
<feature type="transmembrane region" description="Helical" evidence="8">
    <location>
        <begin position="42"/>
        <end position="64"/>
    </location>
</feature>
<dbReference type="PANTHER" id="PTHR37819:SF1">
    <property type="entry name" value="PROTEIN PSIE"/>
    <property type="match status" value="1"/>
</dbReference>
<evidence type="ECO:0000256" key="4">
    <source>
        <dbReference type="ARBA" id="ARBA00022475"/>
    </source>
</evidence>
<dbReference type="HOGENOM" id="CLU_120472_3_0_5"/>
<keyword evidence="10" id="KW-1185">Reference proteome</keyword>
<dbReference type="Pfam" id="PF06146">
    <property type="entry name" value="PsiE"/>
    <property type="match status" value="1"/>
</dbReference>
<keyword evidence="9" id="KW-0378">Hydrolase</keyword>
<evidence type="ECO:0000256" key="3">
    <source>
        <dbReference type="ARBA" id="ARBA00021903"/>
    </source>
</evidence>
<evidence type="ECO:0000256" key="7">
    <source>
        <dbReference type="ARBA" id="ARBA00023136"/>
    </source>
</evidence>
<feature type="transmembrane region" description="Helical" evidence="8">
    <location>
        <begin position="96"/>
        <end position="115"/>
    </location>
</feature>
<evidence type="ECO:0000256" key="2">
    <source>
        <dbReference type="ARBA" id="ARBA00005632"/>
    </source>
</evidence>
<dbReference type="KEGG" id="apb:SAR116_0955"/>
<feature type="transmembrane region" description="Helical" evidence="8">
    <location>
        <begin position="71"/>
        <end position="90"/>
    </location>
</feature>
<evidence type="ECO:0000313" key="10">
    <source>
        <dbReference type="Proteomes" id="UP000007460"/>
    </source>
</evidence>
<dbReference type="eggNOG" id="COG3223">
    <property type="taxonomic scope" value="Bacteria"/>
</dbReference>
<reference evidence="9 10" key="1">
    <citation type="journal article" date="2010" name="J. Bacteriol.">
        <title>Complete genome sequence of "Candidatus Puniceispirillum marinum" IMCC1322, a representative of the SAR116 clade in the Alphaproteobacteria.</title>
        <authorList>
            <person name="Oh H.M."/>
            <person name="Kwon K.K."/>
            <person name="Kang I."/>
            <person name="Kang S.G."/>
            <person name="Lee J.H."/>
            <person name="Kim S.J."/>
            <person name="Cho J.C."/>
        </authorList>
    </citation>
    <scope>NUCLEOTIDE SEQUENCE [LARGE SCALE GENOMIC DNA]</scope>
    <source>
        <strain evidence="9 10">IMCC1322</strain>
    </source>
</reference>
<dbReference type="GO" id="GO:0016036">
    <property type="term" value="P:cellular response to phosphate starvation"/>
    <property type="evidence" value="ECO:0007669"/>
    <property type="project" value="InterPro"/>
</dbReference>
<keyword evidence="4" id="KW-1003">Cell membrane</keyword>
<dbReference type="EMBL" id="CP001751">
    <property type="protein sequence ID" value="ADE39198.1"/>
    <property type="molecule type" value="Genomic_DNA"/>
</dbReference>
<keyword evidence="7 8" id="KW-0472">Membrane</keyword>
<evidence type="ECO:0000313" key="9">
    <source>
        <dbReference type="EMBL" id="ADE39198.1"/>
    </source>
</evidence>
<feature type="transmembrane region" description="Helical" evidence="8">
    <location>
        <begin position="12"/>
        <end position="30"/>
    </location>
</feature>
<sequence length="132" mass="14781">MFEKKISIGIKYIEKGLLTLIAILTVIATFQEINIIFQAGKVNLADLLLLFIYTEVLGMIGIFFASNRIPITLPLFIAMTALARLIILQGKEMEPITLVYEAGAILIIALGCLVVRYRPANQYRYQNDEGDD</sequence>
<accession>D5BSF1</accession>
<dbReference type="PANTHER" id="PTHR37819">
    <property type="entry name" value="PROTEIN PSIE"/>
    <property type="match status" value="1"/>
</dbReference>
<dbReference type="GO" id="GO:0005886">
    <property type="term" value="C:plasma membrane"/>
    <property type="evidence" value="ECO:0007669"/>
    <property type="project" value="UniProtKB-SubCell"/>
</dbReference>
<dbReference type="AlphaFoldDB" id="D5BSF1"/>
<comment type="subcellular location">
    <subcellularLocation>
        <location evidence="1">Cell inner membrane</location>
        <topology evidence="1">Multi-pass membrane protein</topology>
    </subcellularLocation>
</comment>
<evidence type="ECO:0000256" key="6">
    <source>
        <dbReference type="ARBA" id="ARBA00022989"/>
    </source>
</evidence>
<dbReference type="GO" id="GO:0016787">
    <property type="term" value="F:hydrolase activity"/>
    <property type="evidence" value="ECO:0007669"/>
    <property type="project" value="UniProtKB-KW"/>
</dbReference>
<keyword evidence="6 8" id="KW-1133">Transmembrane helix</keyword>
<comment type="similarity">
    <text evidence="2">Belongs to the PsiE family.</text>
</comment>
<evidence type="ECO:0000256" key="1">
    <source>
        <dbReference type="ARBA" id="ARBA00004429"/>
    </source>
</evidence>
<dbReference type="Proteomes" id="UP000007460">
    <property type="component" value="Chromosome"/>
</dbReference>
<evidence type="ECO:0000256" key="5">
    <source>
        <dbReference type="ARBA" id="ARBA00022692"/>
    </source>
</evidence>
<dbReference type="InterPro" id="IPR020948">
    <property type="entry name" value="P_starv_induced_PsiE-like"/>
</dbReference>
<name>D5BSF1_PUNMI</name>
<dbReference type="PIRSF" id="PIRSF029598">
    <property type="entry name" value="PsiE"/>
    <property type="match status" value="1"/>
</dbReference>
<dbReference type="InterPro" id="IPR009315">
    <property type="entry name" value="P_starv_induced_PsiE"/>
</dbReference>
<evidence type="ECO:0000256" key="8">
    <source>
        <dbReference type="SAM" id="Phobius"/>
    </source>
</evidence>
<dbReference type="OrthoDB" id="9792470at2"/>
<dbReference type="RefSeq" id="WP_013045827.1">
    <property type="nucleotide sequence ID" value="NC_014010.1"/>
</dbReference>